<accession>W4MFQ0</accession>
<reference evidence="5 6" key="1">
    <citation type="journal article" date="2014" name="Nature">
        <title>An environmental bacterial taxon with a large and distinct metabolic repertoire.</title>
        <authorList>
            <person name="Wilson M.C."/>
            <person name="Mori T."/>
            <person name="Ruckert C."/>
            <person name="Uria A.R."/>
            <person name="Helf M.J."/>
            <person name="Takada K."/>
            <person name="Gernert C."/>
            <person name="Steffens U.A."/>
            <person name="Heycke N."/>
            <person name="Schmitt S."/>
            <person name="Rinke C."/>
            <person name="Helfrich E.J."/>
            <person name="Brachmann A.O."/>
            <person name="Gurgui C."/>
            <person name="Wakimoto T."/>
            <person name="Kracht M."/>
            <person name="Crusemann M."/>
            <person name="Hentschel U."/>
            <person name="Abe I."/>
            <person name="Matsunaga S."/>
            <person name="Kalinowski J."/>
            <person name="Takeyama H."/>
            <person name="Piel J."/>
        </authorList>
    </citation>
    <scope>NUCLEOTIDE SEQUENCE [LARGE SCALE GENOMIC DNA]</scope>
    <source>
        <strain evidence="6">TSY2</strain>
    </source>
</reference>
<protein>
    <recommendedName>
        <fullName evidence="4">tRNA-binding domain-containing protein</fullName>
    </recommendedName>
</protein>
<dbReference type="SUPFAM" id="SSF56037">
    <property type="entry name" value="PheT/TilS domain"/>
    <property type="match status" value="1"/>
</dbReference>
<dbReference type="Pfam" id="PF03483">
    <property type="entry name" value="B3_4"/>
    <property type="match status" value="1"/>
</dbReference>
<feature type="domain" description="TRNA-binding" evidence="4">
    <location>
        <begin position="41"/>
        <end position="161"/>
    </location>
</feature>
<dbReference type="GO" id="GO:0000049">
    <property type="term" value="F:tRNA binding"/>
    <property type="evidence" value="ECO:0007669"/>
    <property type="project" value="UniProtKB-UniRule"/>
</dbReference>
<evidence type="ECO:0000313" key="5">
    <source>
        <dbReference type="EMBL" id="ETX08741.1"/>
    </source>
</evidence>
<dbReference type="InterPro" id="IPR005146">
    <property type="entry name" value="B3/B4_tRNA-bd"/>
</dbReference>
<evidence type="ECO:0000256" key="3">
    <source>
        <dbReference type="PROSITE-ProRule" id="PRU00209"/>
    </source>
</evidence>
<dbReference type="InterPro" id="IPR045060">
    <property type="entry name" value="Phe-tRNA-ligase_IIc_bsu"/>
</dbReference>
<dbReference type="InterPro" id="IPR033714">
    <property type="entry name" value="tRNA_bind_bactPheRS"/>
</dbReference>
<dbReference type="PANTHER" id="PTHR10947:SF0">
    <property type="entry name" value="PHENYLALANINE--TRNA LIGASE BETA SUBUNIT"/>
    <property type="match status" value="1"/>
</dbReference>
<dbReference type="GO" id="GO:0009328">
    <property type="term" value="C:phenylalanine-tRNA ligase complex"/>
    <property type="evidence" value="ECO:0007669"/>
    <property type="project" value="TreeGrafter"/>
</dbReference>
<dbReference type="SUPFAM" id="SSF50249">
    <property type="entry name" value="Nucleic acid-binding proteins"/>
    <property type="match status" value="1"/>
</dbReference>
<dbReference type="InterPro" id="IPR020825">
    <property type="entry name" value="Phe-tRNA_synthase-like_B3/B4"/>
</dbReference>
<dbReference type="GO" id="GO:0006432">
    <property type="term" value="P:phenylalanyl-tRNA aminoacylation"/>
    <property type="evidence" value="ECO:0007669"/>
    <property type="project" value="InterPro"/>
</dbReference>
<evidence type="ECO:0000256" key="2">
    <source>
        <dbReference type="ARBA" id="ARBA00022884"/>
    </source>
</evidence>
<organism evidence="5 6">
    <name type="scientific">Candidatus Entotheonella gemina</name>
    <dbReference type="NCBI Taxonomy" id="1429439"/>
    <lineage>
        <taxon>Bacteria</taxon>
        <taxon>Pseudomonadati</taxon>
        <taxon>Nitrospinota/Tectimicrobiota group</taxon>
        <taxon>Candidatus Tectimicrobiota</taxon>
        <taxon>Candidatus Entotheonellia</taxon>
        <taxon>Candidatus Entotheonellales</taxon>
        <taxon>Candidatus Entotheonellaceae</taxon>
        <taxon>Candidatus Entotheonella</taxon>
    </lineage>
</organism>
<evidence type="ECO:0000256" key="1">
    <source>
        <dbReference type="ARBA" id="ARBA00022555"/>
    </source>
</evidence>
<dbReference type="GO" id="GO:0004826">
    <property type="term" value="F:phenylalanine-tRNA ligase activity"/>
    <property type="evidence" value="ECO:0007669"/>
    <property type="project" value="InterPro"/>
</dbReference>
<comment type="caution">
    <text evidence="5">The sequence shown here is derived from an EMBL/GenBank/DDBJ whole genome shotgun (WGS) entry which is preliminary data.</text>
</comment>
<keyword evidence="6" id="KW-1185">Reference proteome</keyword>
<keyword evidence="2 3" id="KW-0694">RNA-binding</keyword>
<evidence type="ECO:0000259" key="4">
    <source>
        <dbReference type="PROSITE" id="PS50886"/>
    </source>
</evidence>
<gene>
    <name evidence="5" type="ORF">ETSY2_03595</name>
</gene>
<dbReference type="HOGENOM" id="CLU_695769_0_0_7"/>
<dbReference type="PROSITE" id="PS50886">
    <property type="entry name" value="TRBD"/>
    <property type="match status" value="1"/>
</dbReference>
<proteinExistence type="predicted"/>
<dbReference type="PATRIC" id="fig|1429439.4.peg.614"/>
<keyword evidence="1 3" id="KW-0820">tRNA-binding</keyword>
<dbReference type="Gene3D" id="2.40.50.140">
    <property type="entry name" value="Nucleic acid-binding proteins"/>
    <property type="match status" value="1"/>
</dbReference>
<dbReference type="CDD" id="cd02796">
    <property type="entry name" value="tRNA_bind_bactPheRS"/>
    <property type="match status" value="1"/>
</dbReference>
<dbReference type="InterPro" id="IPR012340">
    <property type="entry name" value="NA-bd_OB-fold"/>
</dbReference>
<dbReference type="Pfam" id="PF01588">
    <property type="entry name" value="tRNA_bind"/>
    <property type="match status" value="1"/>
</dbReference>
<evidence type="ECO:0000313" key="6">
    <source>
        <dbReference type="Proteomes" id="UP000019140"/>
    </source>
</evidence>
<dbReference type="EMBL" id="AZHX01000143">
    <property type="protein sequence ID" value="ETX08741.1"/>
    <property type="molecule type" value="Genomic_DNA"/>
</dbReference>
<dbReference type="AlphaFoldDB" id="W4MFQ0"/>
<sequence>MRVPLSWLQDFVEVTLPVDELVHRLTMAGLEVGDVEWIGSDWQPDKLFVGEVIEVAPHPNADRLVLATVAYGQDQPQTVVTGAPNLRPGDRGQKVAFAVEGTELIDAYSETPGTMKVLKRAKIRGVESAGMVCSEKELGLSDDHEGVLILDPEAAIGQSLQDYMGDVVLDIELTPNLARANNIVGMAREVAALSGQPIRQWPPQDDFLTGPYAAKTSYTAVSSADPQLCARYSAALIENVTIQPSPAWMQRRLRLAGMRPINNIVDITNYCMLETGQPLHAFDYEKLQLGRNGIVVRQAEPGERLLTLMALTANSRPTCCSSPTIPVPSLWPGSWAERQPRCRKPLGTSSWNPPISIFSVSAAPLNTCGSTAKPGSVLAGAWIRNSPLLACYVPGG</sequence>
<dbReference type="Gene3D" id="3.30.56.10">
    <property type="match status" value="1"/>
</dbReference>
<dbReference type="PANTHER" id="PTHR10947">
    <property type="entry name" value="PHENYLALANYL-TRNA SYNTHETASE BETA CHAIN AND LEUCINE-RICH REPEAT-CONTAINING PROTEIN 47"/>
    <property type="match status" value="1"/>
</dbReference>
<name>W4MFQ0_9BACT</name>
<dbReference type="SMART" id="SM00873">
    <property type="entry name" value="B3_4"/>
    <property type="match status" value="1"/>
</dbReference>
<dbReference type="Gene3D" id="3.50.40.10">
    <property type="entry name" value="Phenylalanyl-trna Synthetase, Chain B, domain 3"/>
    <property type="match status" value="1"/>
</dbReference>
<dbReference type="InterPro" id="IPR002547">
    <property type="entry name" value="tRNA-bd_dom"/>
</dbReference>
<dbReference type="Proteomes" id="UP000019140">
    <property type="component" value="Unassembled WGS sequence"/>
</dbReference>